<dbReference type="Pfam" id="PF18400">
    <property type="entry name" value="Thioredoxin_12"/>
    <property type="match status" value="1"/>
</dbReference>
<dbReference type="SUPFAM" id="SSF53448">
    <property type="entry name" value="Nucleotide-diphospho-sugar transferases"/>
    <property type="match status" value="1"/>
</dbReference>
<keyword evidence="7" id="KW-0256">Endoplasmic reticulum</keyword>
<comment type="similarity">
    <text evidence="4">Belongs to the glycosyltransferase 8 family.</text>
</comment>
<dbReference type="InterPro" id="IPR040692">
    <property type="entry name" value="UGGT_TRXL_3"/>
</dbReference>
<feature type="domain" description="UGGT thioredoxin-like" evidence="10">
    <location>
        <begin position="54"/>
        <end position="237"/>
    </location>
</feature>
<dbReference type="GO" id="GO:0018279">
    <property type="term" value="P:protein N-linked glycosylation via asparagine"/>
    <property type="evidence" value="ECO:0007669"/>
    <property type="project" value="TreeGrafter"/>
</dbReference>
<comment type="pathway">
    <text evidence="3">Protein modification; protein glycosylation.</text>
</comment>
<dbReference type="CDD" id="cd06432">
    <property type="entry name" value="GT8_HUGT1_C_like"/>
    <property type="match status" value="1"/>
</dbReference>
<keyword evidence="5 15" id="KW-0808">Transferase</keyword>
<dbReference type="Pfam" id="PF18401">
    <property type="entry name" value="Thioredoxin_13"/>
    <property type="match status" value="1"/>
</dbReference>
<dbReference type="InParanoid" id="A0A165G6I5"/>
<evidence type="ECO:0000256" key="2">
    <source>
        <dbReference type="ARBA" id="ARBA00004319"/>
    </source>
</evidence>
<name>A0A165G6I5_XYLHT</name>
<dbReference type="GO" id="GO:0051082">
    <property type="term" value="F:unfolded protein binding"/>
    <property type="evidence" value="ECO:0007669"/>
    <property type="project" value="TreeGrafter"/>
</dbReference>
<dbReference type="GO" id="GO:0005788">
    <property type="term" value="C:endoplasmic reticulum lumen"/>
    <property type="evidence" value="ECO:0007669"/>
    <property type="project" value="UniProtKB-SubCell"/>
</dbReference>
<dbReference type="PANTHER" id="PTHR11226">
    <property type="entry name" value="UDP-GLUCOSE GLYCOPROTEIN:GLUCOSYLTRANSFERASE"/>
    <property type="match status" value="1"/>
</dbReference>
<evidence type="ECO:0000256" key="8">
    <source>
        <dbReference type="ARBA" id="ARBA00023180"/>
    </source>
</evidence>
<dbReference type="UniPathway" id="UPA00378"/>
<protein>
    <submittedName>
        <fullName evidence="15">Glycosyltransferase family 24 protein</fullName>
    </submittedName>
</protein>
<comment type="cofactor">
    <cofactor evidence="1">
        <name>Ca(2+)</name>
        <dbReference type="ChEBI" id="CHEBI:29108"/>
    </cofactor>
</comment>
<feature type="domain" description="Glucosyltransferase 24 catalytic" evidence="14">
    <location>
        <begin position="1208"/>
        <end position="1475"/>
    </location>
</feature>
<evidence type="ECO:0000256" key="7">
    <source>
        <dbReference type="ARBA" id="ARBA00022824"/>
    </source>
</evidence>
<evidence type="ECO:0000256" key="5">
    <source>
        <dbReference type="ARBA" id="ARBA00022679"/>
    </source>
</evidence>
<dbReference type="Proteomes" id="UP000076632">
    <property type="component" value="Unassembled WGS sequence"/>
</dbReference>
<evidence type="ECO:0000256" key="3">
    <source>
        <dbReference type="ARBA" id="ARBA00004922"/>
    </source>
</evidence>
<dbReference type="InterPro" id="IPR029044">
    <property type="entry name" value="Nucleotide-diphossugar_trans"/>
</dbReference>
<keyword evidence="16" id="KW-1185">Reference proteome</keyword>
<dbReference type="InterPro" id="IPR040693">
    <property type="entry name" value="UGGT_TRXL_1"/>
</dbReference>
<reference evidence="15 16" key="1">
    <citation type="journal article" date="2016" name="Fungal Biol.">
        <title>The genome of Xylona heveae provides a window into fungal endophytism.</title>
        <authorList>
            <person name="Gazis R."/>
            <person name="Kuo A."/>
            <person name="Riley R."/>
            <person name="LaButti K."/>
            <person name="Lipzen A."/>
            <person name="Lin J."/>
            <person name="Amirebrahimi M."/>
            <person name="Hesse C.N."/>
            <person name="Spatafora J.W."/>
            <person name="Henrissat B."/>
            <person name="Hainaut M."/>
            <person name="Grigoriev I.V."/>
            <person name="Hibbett D.S."/>
        </authorList>
    </citation>
    <scope>NUCLEOTIDE SEQUENCE [LARGE SCALE GENOMIC DNA]</scope>
    <source>
        <strain evidence="15 16">TC161</strain>
    </source>
</reference>
<evidence type="ECO:0000259" key="13">
    <source>
        <dbReference type="Pfam" id="PF18403"/>
    </source>
</evidence>
<feature type="domain" description="UGGT thioredoxin-like" evidence="11">
    <location>
        <begin position="286"/>
        <end position="416"/>
    </location>
</feature>
<dbReference type="Pfam" id="PF06427">
    <property type="entry name" value="UDP-g_GGTase"/>
    <property type="match status" value="1"/>
</dbReference>
<evidence type="ECO:0000259" key="12">
    <source>
        <dbReference type="Pfam" id="PF18402"/>
    </source>
</evidence>
<dbReference type="EMBL" id="KV407460">
    <property type="protein sequence ID" value="KZF21797.1"/>
    <property type="molecule type" value="Genomic_DNA"/>
</dbReference>
<dbReference type="FunFam" id="3.90.550.10:FF:000065">
    <property type="entry name" value="UDP-glucose:glycoprotein glucosyltransferase, putative"/>
    <property type="match status" value="1"/>
</dbReference>
<evidence type="ECO:0000259" key="14">
    <source>
        <dbReference type="Pfam" id="PF18404"/>
    </source>
</evidence>
<comment type="subcellular location">
    <subcellularLocation>
        <location evidence="2">Endoplasmic reticulum lumen</location>
    </subcellularLocation>
</comment>
<evidence type="ECO:0000256" key="9">
    <source>
        <dbReference type="SAM" id="MobiDB-lite"/>
    </source>
</evidence>
<dbReference type="Pfam" id="PF18404">
    <property type="entry name" value="Glyco_transf_24"/>
    <property type="match status" value="1"/>
</dbReference>
<proteinExistence type="inferred from homology"/>
<dbReference type="Gene3D" id="3.90.550.10">
    <property type="entry name" value="Spore Coat Polysaccharide Biosynthesis Protein SpsA, Chain A"/>
    <property type="match status" value="1"/>
</dbReference>
<dbReference type="FunCoup" id="A0A165G6I5">
    <property type="interactions" value="459"/>
</dbReference>
<dbReference type="STRING" id="1328760.A0A165G6I5"/>
<dbReference type="GO" id="GO:0036503">
    <property type="term" value="P:ERAD pathway"/>
    <property type="evidence" value="ECO:0007669"/>
    <property type="project" value="TreeGrafter"/>
</dbReference>
<sequence length="1503" mass="168618">MKPQPLMSIFTGALAQVGSWATLSSFLWSTTQWTSVKASSPSVNVALKASFDSAPYLLQLVETAAQENSSSYFPLLDRIAQGYFDQADTDQDLYNLFLGVLRDDGHLPSQESISTFKLSLSIHSAAPRIEAHYQFYNTSVSNSELEEDCAAWLLFNGKRYSDPSLAEFQQVLSGPGFIQELPFDRILGAPDVPASILYADPTCPSFRNFHNVISNKAKQGQTSYRVRYKPRSNQSKKPLWVNSYGVELALKRTDYIVIDDRAAEKSTSGNAKEIKSGKAALSEVDVADIKPLSKTELASLGLQAASFVMSSEDQFDTLLKLLDDFPRHASSISAHNATSEFLDEYYKNRQIFLTGGYNIVWINGLQIDARQMDAFSLLENLRRERVYINGLRAAGLTSSEGISLLSNRAIAEAKTGREVQRYDFRDVQEDGKVIVWLNDIEKDKRYDAWPKELRALFQQTYPGQLPTVRRDIHNLVVPIDLSDPEEVDLVVEGLQTFVKRKIPIRFGIVPSVKSDSAAAQAKVVYHLLESYGLSSVFEYLESALKAKDLGTPNKAYFENAIKNRNLRGEATQLPFAEVIQKSSHAERLNAAEAYLKRLGGDLKPLFYINGVALPRNDEWLQAMSMRVNMDIRELQQALFEEKISDDIWVPGYFLTNAATTRNALVIPEDEGDIKIINLNEALESHKSTYESLPRLSNWVTAEKSEFAHLIAIDDFNTEKGRELLLEAVTFAKRRSGIELVLLHNPKDSSQGGITSTTIAELLDQNKEVATESIKNALQNAFSAMAASGNEDSGSEEPIASRALVEELGFQPGQEGLVLNGRAIGPIPSSSQFSSSDFEQLLNYERTKRILPVYHGLLGLHLEEKLTSPLVSAKLSSLVALSSLSDMPESIFDRSSQMRIDGYNVWETNYTAILAGNDPDEASIQIVAAIDPASETAQRWVPILKVLSELDGVYLKLFLNPKEKVDELPIKRFYRQVLGSEPSFNDDGALRAPMAQFNSIPADVLLTTTLDVPPSWLVAPKESVHDLDNIKLSSLNGGSIDAVYELEHILIEGHARDTTIGPPPRGAQLVLGTEKDPHFGDTIIMANLGYFQFKANPGFWKISLQEGRSQQIYQIDTLGTKGYNSDPTTDFTTEIALTSFRGVTLYPRLSRKPGQETEDVLDDSPSSFLSGTPLDYVSKGIQMAEGVLSKTPVLSNLLGKRGSSQHADINIFSVASGHLYERMLNIMMVSVMKHTKHSVKFWFIEQFLSPSFKDQLPFLAAHYNFSYEMVTFKWPHWLRGQREKQREIWGYKILFLDVLFPLSLDKVIFVDADQIVRADMYDLVTLPLENGAPYGFTPMCDSRVEIEGFRFWKQGYWKSFLRGKPYHISALYVVDLKRFRALAAGDRLRGQYHQLSADPESLSNLDQDLPNHMQSVLPIHSLPQDWLWCETWCSDESLATAKTIDLCNNPMTKEPKLDRARRQVPEWTDFDDEIARVIREGKEAQKDANKLDDAQPEERVRDEL</sequence>
<dbReference type="GO" id="GO:0003980">
    <property type="term" value="F:UDP-glucose:glycoprotein glucosyltransferase activity"/>
    <property type="evidence" value="ECO:0007669"/>
    <property type="project" value="InterPro"/>
</dbReference>
<dbReference type="InterPro" id="IPR040525">
    <property type="entry name" value="UGGT_TRXL_4"/>
</dbReference>
<dbReference type="RefSeq" id="XP_018187352.1">
    <property type="nucleotide sequence ID" value="XM_018333919.1"/>
</dbReference>
<dbReference type="OrthoDB" id="27683at2759"/>
<dbReference type="Pfam" id="PF18402">
    <property type="entry name" value="Thioredoxin_14"/>
    <property type="match status" value="1"/>
</dbReference>
<evidence type="ECO:0000313" key="15">
    <source>
        <dbReference type="EMBL" id="KZF21797.1"/>
    </source>
</evidence>
<dbReference type="InterPro" id="IPR040694">
    <property type="entry name" value="UGGT_TRXL_2"/>
</dbReference>
<evidence type="ECO:0000259" key="10">
    <source>
        <dbReference type="Pfam" id="PF18400"/>
    </source>
</evidence>
<evidence type="ECO:0000313" key="16">
    <source>
        <dbReference type="Proteomes" id="UP000076632"/>
    </source>
</evidence>
<dbReference type="GeneID" id="28899056"/>
<evidence type="ECO:0000256" key="4">
    <source>
        <dbReference type="ARBA" id="ARBA00006351"/>
    </source>
</evidence>
<feature type="region of interest" description="Disordered" evidence="9">
    <location>
        <begin position="1480"/>
        <end position="1503"/>
    </location>
</feature>
<evidence type="ECO:0000256" key="1">
    <source>
        <dbReference type="ARBA" id="ARBA00001913"/>
    </source>
</evidence>
<evidence type="ECO:0000256" key="6">
    <source>
        <dbReference type="ARBA" id="ARBA00022729"/>
    </source>
</evidence>
<dbReference type="Pfam" id="PF18403">
    <property type="entry name" value="Thioredoxin_15"/>
    <property type="match status" value="1"/>
</dbReference>
<keyword evidence="8" id="KW-0325">Glycoprotein</keyword>
<dbReference type="InterPro" id="IPR040497">
    <property type="entry name" value="Glyco_transf_24"/>
</dbReference>
<evidence type="ECO:0000259" key="11">
    <source>
        <dbReference type="Pfam" id="PF18401"/>
    </source>
</evidence>
<dbReference type="InterPro" id="IPR009448">
    <property type="entry name" value="UDP-g_GGtrans"/>
</dbReference>
<keyword evidence="6" id="KW-0732">Signal</keyword>
<accession>A0A165G6I5</accession>
<feature type="domain" description="UDP-glucose:glycoprotein glucosyltransferase thioredoxin-like" evidence="13">
    <location>
        <begin position="677"/>
        <end position="879"/>
    </location>
</feature>
<dbReference type="OMA" id="RQTKTRF"/>
<dbReference type="PANTHER" id="PTHR11226:SF0">
    <property type="entry name" value="UDP-GLUCOSE:GLYCOPROTEIN GLUCOSYLTRANSFERASE"/>
    <property type="match status" value="1"/>
</dbReference>
<feature type="domain" description="UGGT thioredoxin-like" evidence="12">
    <location>
        <begin position="422"/>
        <end position="665"/>
    </location>
</feature>
<gene>
    <name evidence="15" type="ORF">L228DRAFT_256319</name>
</gene>
<organism evidence="15 16">
    <name type="scientific">Xylona heveae (strain CBS 132557 / TC161)</name>
    <dbReference type="NCBI Taxonomy" id="1328760"/>
    <lineage>
        <taxon>Eukaryota</taxon>
        <taxon>Fungi</taxon>
        <taxon>Dikarya</taxon>
        <taxon>Ascomycota</taxon>
        <taxon>Pezizomycotina</taxon>
        <taxon>Xylonomycetes</taxon>
        <taxon>Xylonales</taxon>
        <taxon>Xylonaceae</taxon>
        <taxon>Xylona</taxon>
    </lineage>
</organism>